<name>A0ABR9DBV5_9GAMM</name>
<evidence type="ECO:0000313" key="2">
    <source>
        <dbReference type="EMBL" id="MBD9360588.1"/>
    </source>
</evidence>
<accession>A0ABR9DBV5</accession>
<keyword evidence="3" id="KW-1185">Reference proteome</keyword>
<dbReference type="PROSITE" id="PS51257">
    <property type="entry name" value="PROKAR_LIPOPROTEIN"/>
    <property type="match status" value="1"/>
</dbReference>
<organism evidence="2 3">
    <name type="scientific">Methylomonas fluvii</name>
    <dbReference type="NCBI Taxonomy" id="1854564"/>
    <lineage>
        <taxon>Bacteria</taxon>
        <taxon>Pseudomonadati</taxon>
        <taxon>Pseudomonadota</taxon>
        <taxon>Gammaproteobacteria</taxon>
        <taxon>Methylococcales</taxon>
        <taxon>Methylococcaceae</taxon>
        <taxon>Methylomonas</taxon>
    </lineage>
</organism>
<reference evidence="2 3" key="1">
    <citation type="submission" date="2020-09" db="EMBL/GenBank/DDBJ databases">
        <title>Methylomonas albis sp. nov. and Methylomonas fluvii sp. nov.: Two cold-adapted methanotrophs from the River Elbe and an amended description of Methylovulum psychrotolerans strain Eb1.</title>
        <authorList>
            <person name="Bussmann I.K."/>
            <person name="Klings K.-W."/>
            <person name="Warnstedt J."/>
            <person name="Hoppert M."/>
            <person name="Saborowski A."/>
            <person name="Horn F."/>
            <person name="Liebner S."/>
        </authorList>
    </citation>
    <scope>NUCLEOTIDE SEQUENCE [LARGE SCALE GENOMIC DNA]</scope>
    <source>
        <strain evidence="2 3">EbB</strain>
    </source>
</reference>
<feature type="chain" id="PRO_5047171349" description="Lipoprotein" evidence="1">
    <location>
        <begin position="21"/>
        <end position="230"/>
    </location>
</feature>
<dbReference type="EMBL" id="JACXST010000001">
    <property type="protein sequence ID" value="MBD9360588.1"/>
    <property type="molecule type" value="Genomic_DNA"/>
</dbReference>
<evidence type="ECO:0000313" key="3">
    <source>
        <dbReference type="Proteomes" id="UP000641152"/>
    </source>
</evidence>
<keyword evidence="1" id="KW-0732">Signal</keyword>
<gene>
    <name evidence="2" type="ORF">EBB_08575</name>
</gene>
<proteinExistence type="predicted"/>
<feature type="signal peptide" evidence="1">
    <location>
        <begin position="1"/>
        <end position="20"/>
    </location>
</feature>
<dbReference type="Proteomes" id="UP000641152">
    <property type="component" value="Unassembled WGS sequence"/>
</dbReference>
<comment type="caution">
    <text evidence="2">The sequence shown here is derived from an EMBL/GenBank/DDBJ whole genome shotgun (WGS) entry which is preliminary data.</text>
</comment>
<evidence type="ECO:0000256" key="1">
    <source>
        <dbReference type="SAM" id="SignalP"/>
    </source>
</evidence>
<dbReference type="RefSeq" id="WP_192393316.1">
    <property type="nucleotide sequence ID" value="NZ_CAJHIU010000001.1"/>
</dbReference>
<sequence length="230" mass="25413">MKAFKTICLLLIMSVATGCASVGGKSAEAPSPSAGKTLRATGYSRFDDSGKLAVNQRWLQAQQAAKLDAYRGLADLLYQEKLGNQTTVGAQVMRDEVYRVYLDSYLRDARAADYRTVRDSLKTTLELRLSPRFYQCMSGDTYVVGQCLQEDNKLAFTRLGYKAATVTSANLACGARDCSDQYYVSGFSKKPNVVDDTLLEAGLYDVEWIANTGLRTIFQYLLINGFYSAL</sequence>
<protein>
    <recommendedName>
        <fullName evidence="4">Lipoprotein</fullName>
    </recommendedName>
</protein>
<evidence type="ECO:0008006" key="4">
    <source>
        <dbReference type="Google" id="ProtNLM"/>
    </source>
</evidence>